<evidence type="ECO:0000313" key="3">
    <source>
        <dbReference type="EMBL" id="PHT78628.1"/>
    </source>
</evidence>
<dbReference type="InterPro" id="IPR036047">
    <property type="entry name" value="F-box-like_dom_sf"/>
</dbReference>
<evidence type="ECO:0000259" key="2">
    <source>
        <dbReference type="Pfam" id="PF07734"/>
    </source>
</evidence>
<dbReference type="AlphaFoldDB" id="A0A2G2Z9F1"/>
<dbReference type="CDD" id="cd22157">
    <property type="entry name" value="F-box_AtFBW1-like"/>
    <property type="match status" value="1"/>
</dbReference>
<dbReference type="SUPFAM" id="SSF117281">
    <property type="entry name" value="Kelch motif"/>
    <property type="match status" value="1"/>
</dbReference>
<dbReference type="STRING" id="4072.A0A2G2Z9F1"/>
<dbReference type="InterPro" id="IPR017451">
    <property type="entry name" value="F-box-assoc_interact_dom"/>
</dbReference>
<keyword evidence="4" id="KW-1185">Reference proteome</keyword>
<reference evidence="3 4" key="2">
    <citation type="journal article" date="2017" name="Genome Biol.">
        <title>New reference genome sequences of hot pepper reveal the massive evolution of plant disease-resistance genes by retroduplication.</title>
        <authorList>
            <person name="Kim S."/>
            <person name="Park J."/>
            <person name="Yeom S.I."/>
            <person name="Kim Y.M."/>
            <person name="Seo E."/>
            <person name="Kim K.T."/>
            <person name="Kim M.S."/>
            <person name="Lee J.M."/>
            <person name="Cheong K."/>
            <person name="Shin H.S."/>
            <person name="Kim S.B."/>
            <person name="Han K."/>
            <person name="Lee J."/>
            <person name="Park M."/>
            <person name="Lee H.A."/>
            <person name="Lee H.Y."/>
            <person name="Lee Y."/>
            <person name="Oh S."/>
            <person name="Lee J.H."/>
            <person name="Choi E."/>
            <person name="Choi E."/>
            <person name="Lee S.E."/>
            <person name="Jeon J."/>
            <person name="Kim H."/>
            <person name="Choi G."/>
            <person name="Song H."/>
            <person name="Lee J."/>
            <person name="Lee S.C."/>
            <person name="Kwon J.K."/>
            <person name="Lee H.Y."/>
            <person name="Koo N."/>
            <person name="Hong Y."/>
            <person name="Kim R.W."/>
            <person name="Kang W.H."/>
            <person name="Huh J.H."/>
            <person name="Kang B.C."/>
            <person name="Yang T.J."/>
            <person name="Lee Y.H."/>
            <person name="Bennetzen J.L."/>
            <person name="Choi D."/>
        </authorList>
    </citation>
    <scope>NUCLEOTIDE SEQUENCE [LARGE SCALE GENOMIC DNA]</scope>
    <source>
        <strain evidence="4">cv. CM334</strain>
    </source>
</reference>
<comment type="caution">
    <text evidence="3">The sequence shown here is derived from an EMBL/GenBank/DDBJ whole genome shotgun (WGS) entry which is preliminary data.</text>
</comment>
<dbReference type="EMBL" id="AYRZ02000006">
    <property type="protein sequence ID" value="PHT78628.1"/>
    <property type="molecule type" value="Genomic_DNA"/>
</dbReference>
<dbReference type="Pfam" id="PF00646">
    <property type="entry name" value="F-box"/>
    <property type="match status" value="1"/>
</dbReference>
<dbReference type="Proteomes" id="UP000222542">
    <property type="component" value="Unassembled WGS sequence"/>
</dbReference>
<dbReference type="Gramene" id="PHT78628">
    <property type="protein sequence ID" value="PHT78628"/>
    <property type="gene ID" value="T459_16680"/>
</dbReference>
<dbReference type="Gene3D" id="2.120.10.80">
    <property type="entry name" value="Kelch-type beta propeller"/>
    <property type="match status" value="1"/>
</dbReference>
<evidence type="ECO:0000259" key="1">
    <source>
        <dbReference type="Pfam" id="PF00646"/>
    </source>
</evidence>
<dbReference type="PANTHER" id="PTHR35546:SF112">
    <property type="entry name" value="F-BOX PROTEIN"/>
    <property type="match status" value="1"/>
</dbReference>
<dbReference type="NCBIfam" id="TIGR01640">
    <property type="entry name" value="F_box_assoc_1"/>
    <property type="match status" value="1"/>
</dbReference>
<accession>A0A2G2Z9F1</accession>
<sequence>MLIEIFLRLPGKSLVRCKCVSKKWNYLITSPEFTSLRVPHFNPAIGLLLHCSSFLINPFHEFVSFSPENPIQSPFHKLTFVDDPFGIRILQSCNGLLLCCSFRVHGQHNQNYYVYNPTTQQFTTLPRPEGQRNTSRAVIGMKLAFDPWKSQNYKVVCIRLSDEVFPDYQHYQIEIYSSDTKKWRVLGPPFLARYDIGFTHTGVYWNGAIYWIYGDNPLRFNVEQEKLEKFPMPCIGRSWDDDQEMKSDGTEWYLKYQVNVEDVINTFAHMIRHYLEPTDWNYFAMVVLCVVRGEKEEDTFMILHIPKMIIRYNLRDYTFYKLCESGNTSIEETRFDDEDEDYEPPITLAFDKFSAFQYIETLFCL</sequence>
<name>A0A2G2Z9F1_CAPAN</name>
<dbReference type="OMA" id="NCHASDH"/>
<organism evidence="3 4">
    <name type="scientific">Capsicum annuum</name>
    <name type="common">Capsicum pepper</name>
    <dbReference type="NCBI Taxonomy" id="4072"/>
    <lineage>
        <taxon>Eukaryota</taxon>
        <taxon>Viridiplantae</taxon>
        <taxon>Streptophyta</taxon>
        <taxon>Embryophyta</taxon>
        <taxon>Tracheophyta</taxon>
        <taxon>Spermatophyta</taxon>
        <taxon>Magnoliopsida</taxon>
        <taxon>eudicotyledons</taxon>
        <taxon>Gunneridae</taxon>
        <taxon>Pentapetalae</taxon>
        <taxon>asterids</taxon>
        <taxon>lamiids</taxon>
        <taxon>Solanales</taxon>
        <taxon>Solanaceae</taxon>
        <taxon>Solanoideae</taxon>
        <taxon>Capsiceae</taxon>
        <taxon>Capsicum</taxon>
    </lineage>
</organism>
<protein>
    <submittedName>
        <fullName evidence="3">Uncharacterized protein</fullName>
    </submittedName>
</protein>
<feature type="domain" description="F-box" evidence="1">
    <location>
        <begin position="2"/>
        <end position="34"/>
    </location>
</feature>
<dbReference type="Gene3D" id="1.20.1280.50">
    <property type="match status" value="1"/>
</dbReference>
<dbReference type="InterPro" id="IPR006527">
    <property type="entry name" value="F-box-assoc_dom_typ1"/>
</dbReference>
<feature type="domain" description="F-box associated beta-propeller type 1" evidence="2">
    <location>
        <begin position="84"/>
        <end position="236"/>
    </location>
</feature>
<dbReference type="Pfam" id="PF07734">
    <property type="entry name" value="FBA_1"/>
    <property type="match status" value="1"/>
</dbReference>
<evidence type="ECO:0000313" key="4">
    <source>
        <dbReference type="Proteomes" id="UP000222542"/>
    </source>
</evidence>
<dbReference type="InterPro" id="IPR055290">
    <property type="entry name" value="At3g26010-like"/>
</dbReference>
<dbReference type="InterPro" id="IPR015915">
    <property type="entry name" value="Kelch-typ_b-propeller"/>
</dbReference>
<dbReference type="SUPFAM" id="SSF81383">
    <property type="entry name" value="F-box domain"/>
    <property type="match status" value="1"/>
</dbReference>
<proteinExistence type="predicted"/>
<reference evidence="3 4" key="1">
    <citation type="journal article" date="2014" name="Nat. Genet.">
        <title>Genome sequence of the hot pepper provides insights into the evolution of pungency in Capsicum species.</title>
        <authorList>
            <person name="Kim S."/>
            <person name="Park M."/>
            <person name="Yeom S.I."/>
            <person name="Kim Y.M."/>
            <person name="Lee J.M."/>
            <person name="Lee H.A."/>
            <person name="Seo E."/>
            <person name="Choi J."/>
            <person name="Cheong K."/>
            <person name="Kim K.T."/>
            <person name="Jung K."/>
            <person name="Lee G.W."/>
            <person name="Oh S.K."/>
            <person name="Bae C."/>
            <person name="Kim S.B."/>
            <person name="Lee H.Y."/>
            <person name="Kim S.Y."/>
            <person name="Kim M.S."/>
            <person name="Kang B.C."/>
            <person name="Jo Y.D."/>
            <person name="Yang H.B."/>
            <person name="Jeong H.J."/>
            <person name="Kang W.H."/>
            <person name="Kwon J.K."/>
            <person name="Shin C."/>
            <person name="Lim J.Y."/>
            <person name="Park J.H."/>
            <person name="Huh J.H."/>
            <person name="Kim J.S."/>
            <person name="Kim B.D."/>
            <person name="Cohen O."/>
            <person name="Paran I."/>
            <person name="Suh M.C."/>
            <person name="Lee S.B."/>
            <person name="Kim Y.K."/>
            <person name="Shin Y."/>
            <person name="Noh S.J."/>
            <person name="Park J."/>
            <person name="Seo Y.S."/>
            <person name="Kwon S.Y."/>
            <person name="Kim H.A."/>
            <person name="Park J.M."/>
            <person name="Kim H.J."/>
            <person name="Choi S.B."/>
            <person name="Bosland P.W."/>
            <person name="Reeves G."/>
            <person name="Jo S.H."/>
            <person name="Lee B.W."/>
            <person name="Cho H.T."/>
            <person name="Choi H.S."/>
            <person name="Lee M.S."/>
            <person name="Yu Y."/>
            <person name="Do Choi Y."/>
            <person name="Park B.S."/>
            <person name="van Deynze A."/>
            <person name="Ashrafi H."/>
            <person name="Hill T."/>
            <person name="Kim W.T."/>
            <person name="Pai H.S."/>
            <person name="Ahn H.K."/>
            <person name="Yeam I."/>
            <person name="Giovannoni J.J."/>
            <person name="Rose J.K."/>
            <person name="Sorensen I."/>
            <person name="Lee S.J."/>
            <person name="Kim R.W."/>
            <person name="Choi I.Y."/>
            <person name="Choi B.S."/>
            <person name="Lim J.S."/>
            <person name="Lee Y.H."/>
            <person name="Choi D."/>
        </authorList>
    </citation>
    <scope>NUCLEOTIDE SEQUENCE [LARGE SCALE GENOMIC DNA]</scope>
    <source>
        <strain evidence="4">cv. CM334</strain>
    </source>
</reference>
<dbReference type="PANTHER" id="PTHR35546">
    <property type="entry name" value="F-BOX PROTEIN INTERACTION DOMAIN PROTEIN-RELATED"/>
    <property type="match status" value="1"/>
</dbReference>
<gene>
    <name evidence="3" type="ORF">T459_16680</name>
</gene>
<dbReference type="InterPro" id="IPR001810">
    <property type="entry name" value="F-box_dom"/>
</dbReference>